<reference evidence="2 3" key="1">
    <citation type="submission" date="2023-04" db="EMBL/GenBank/DDBJ databases">
        <title>Genome of Basidiobolus ranarum AG-B5.</title>
        <authorList>
            <person name="Stajich J.E."/>
            <person name="Carter-House D."/>
            <person name="Gryganskyi A."/>
        </authorList>
    </citation>
    <scope>NUCLEOTIDE SEQUENCE [LARGE SCALE GENOMIC DNA]</scope>
    <source>
        <strain evidence="2 3">AG-B5</strain>
    </source>
</reference>
<dbReference type="EMBL" id="JASJQH010011304">
    <property type="protein sequence ID" value="KAK9667479.1"/>
    <property type="molecule type" value="Genomic_DNA"/>
</dbReference>
<keyword evidence="1" id="KW-1133">Transmembrane helix</keyword>
<protein>
    <submittedName>
        <fullName evidence="2">Uncharacterized protein</fullName>
    </submittedName>
</protein>
<evidence type="ECO:0000256" key="1">
    <source>
        <dbReference type="SAM" id="Phobius"/>
    </source>
</evidence>
<feature type="non-terminal residue" evidence="2">
    <location>
        <position position="344"/>
    </location>
</feature>
<keyword evidence="3" id="KW-1185">Reference proteome</keyword>
<keyword evidence="1" id="KW-0472">Membrane</keyword>
<dbReference type="Proteomes" id="UP001479436">
    <property type="component" value="Unassembled WGS sequence"/>
</dbReference>
<evidence type="ECO:0000313" key="2">
    <source>
        <dbReference type="EMBL" id="KAK9667479.1"/>
    </source>
</evidence>
<proteinExistence type="predicted"/>
<accession>A0ABR2VK43</accession>
<sequence length="344" mass="39455">MSLTNTRPCILGISAFSNTLRCFSVNATRFPLRGFLVRQYTTKFPDGKHGPKKTKLKAIPFTRTKQEALEAFSRHHGKNWFSAGHIDPDKMDARYVPFWIGSTSVISNIVSAQVGYNQTVTRYNRATRRNETTIETRWAWIDRQFTLEGKYASSDPQMQIYGAYKYKKGYINPIKGGEDVMEQVRDFDPTLLTLPDRTEVSHIDMFNIKPNIAVETIRRYVNFQEERQAEQFLMQTYRADNVRLLHLEVELVDLLVSPVYFPVFVAKKEYLGTKFRTFVHGVTLKTGGQLFYSPEKTSLLTGVSTTLLLFASGYFQEHSFASLFWLGVIAPTIMVGVATLYYPL</sequence>
<feature type="transmembrane region" description="Helical" evidence="1">
    <location>
        <begin position="322"/>
        <end position="342"/>
    </location>
</feature>
<name>A0ABR2VK43_9FUNG</name>
<organism evidence="2 3">
    <name type="scientific">Basidiobolus ranarum</name>
    <dbReference type="NCBI Taxonomy" id="34480"/>
    <lineage>
        <taxon>Eukaryota</taxon>
        <taxon>Fungi</taxon>
        <taxon>Fungi incertae sedis</taxon>
        <taxon>Zoopagomycota</taxon>
        <taxon>Entomophthoromycotina</taxon>
        <taxon>Basidiobolomycetes</taxon>
        <taxon>Basidiobolales</taxon>
        <taxon>Basidiobolaceae</taxon>
        <taxon>Basidiobolus</taxon>
    </lineage>
</organism>
<keyword evidence="1" id="KW-0812">Transmembrane</keyword>
<evidence type="ECO:0000313" key="3">
    <source>
        <dbReference type="Proteomes" id="UP001479436"/>
    </source>
</evidence>
<comment type="caution">
    <text evidence="2">The sequence shown here is derived from an EMBL/GenBank/DDBJ whole genome shotgun (WGS) entry which is preliminary data.</text>
</comment>
<gene>
    <name evidence="2" type="ORF">K7432_017811</name>
</gene>